<reference evidence="3 4" key="1">
    <citation type="submission" date="2020-11" db="EMBL/GenBank/DDBJ databases">
        <authorList>
            <person name="Kim M.K."/>
        </authorList>
    </citation>
    <scope>NUCLEOTIDE SEQUENCE [LARGE SCALE GENOMIC DNA]</scope>
    <source>
        <strain evidence="3 4">BT662</strain>
    </source>
</reference>
<sequence length="265" mass="28018">MKQLSRITSMLALLASAACRPETPAAEQAVPPAPVPAAPAPKPAAATTAGPADTLHLPGGAVVALQPTNAAVFNQLPASSLPDLPNDPTAEHLATAEGRVRRAGLDLLLRPVQGVEVKLTSTPEAEFTLQNGAAVRYAYWGSLPAAHQWVVRAWYWESSGTVLVDQRTGRRVELPGDPVAAPDGRHVLLTSPGLSGGDQANTVALVQIDPAGPRLLWQREPTTWEPAEARWASPTRAVLQLRHTDAEGNIPDDAPVSYAELNLPR</sequence>
<evidence type="ECO:0000313" key="4">
    <source>
        <dbReference type="Proteomes" id="UP000618931"/>
    </source>
</evidence>
<dbReference type="EMBL" id="JADQDM010000001">
    <property type="protein sequence ID" value="MBF9219813.1"/>
    <property type="molecule type" value="Genomic_DNA"/>
</dbReference>
<evidence type="ECO:0008006" key="5">
    <source>
        <dbReference type="Google" id="ProtNLM"/>
    </source>
</evidence>
<accession>A0ABS0HYN8</accession>
<dbReference type="Proteomes" id="UP000618931">
    <property type="component" value="Unassembled WGS sequence"/>
</dbReference>
<feature type="compositionally biased region" description="Low complexity" evidence="1">
    <location>
        <begin position="43"/>
        <end position="52"/>
    </location>
</feature>
<evidence type="ECO:0000256" key="2">
    <source>
        <dbReference type="SAM" id="SignalP"/>
    </source>
</evidence>
<proteinExistence type="predicted"/>
<evidence type="ECO:0000256" key="1">
    <source>
        <dbReference type="SAM" id="MobiDB-lite"/>
    </source>
</evidence>
<evidence type="ECO:0000313" key="3">
    <source>
        <dbReference type="EMBL" id="MBF9219813.1"/>
    </source>
</evidence>
<protein>
    <recommendedName>
        <fullName evidence="5">Lipoprotein</fullName>
    </recommendedName>
</protein>
<dbReference type="RefSeq" id="WP_196291279.1">
    <property type="nucleotide sequence ID" value="NZ_JADQDM010000001.1"/>
</dbReference>
<feature type="region of interest" description="Disordered" evidence="1">
    <location>
        <begin position="25"/>
        <end position="53"/>
    </location>
</feature>
<organism evidence="3 4">
    <name type="scientific">Hymenobacter ruricola</name>
    <dbReference type="NCBI Taxonomy" id="2791023"/>
    <lineage>
        <taxon>Bacteria</taxon>
        <taxon>Pseudomonadati</taxon>
        <taxon>Bacteroidota</taxon>
        <taxon>Cytophagia</taxon>
        <taxon>Cytophagales</taxon>
        <taxon>Hymenobacteraceae</taxon>
        <taxon>Hymenobacter</taxon>
    </lineage>
</organism>
<feature type="signal peptide" evidence="2">
    <location>
        <begin position="1"/>
        <end position="25"/>
    </location>
</feature>
<keyword evidence="2" id="KW-0732">Signal</keyword>
<comment type="caution">
    <text evidence="3">The sequence shown here is derived from an EMBL/GenBank/DDBJ whole genome shotgun (WGS) entry which is preliminary data.</text>
</comment>
<feature type="compositionally biased region" description="Pro residues" evidence="1">
    <location>
        <begin position="31"/>
        <end position="42"/>
    </location>
</feature>
<dbReference type="PROSITE" id="PS51257">
    <property type="entry name" value="PROKAR_LIPOPROTEIN"/>
    <property type="match status" value="1"/>
</dbReference>
<feature type="chain" id="PRO_5046187550" description="Lipoprotein" evidence="2">
    <location>
        <begin position="26"/>
        <end position="265"/>
    </location>
</feature>
<keyword evidence="4" id="KW-1185">Reference proteome</keyword>
<gene>
    <name evidence="3" type="ORF">I2H31_01745</name>
</gene>
<name>A0ABS0HYN8_9BACT</name>